<sequence>MNKYLSIIGMIMLLALTSCGTVSVSSDYDRNVNFQQFKTFAFHEKGLNNLKMNDLDKRRVVAAVQQNLEEKGLTMANSENSADLIVNLVAKTQKHVNVDVDPWYNPWWAGPWGPYGYNGYWGAPNVRKYHDGTLIIDLVNRKNNTLVWQGMGEGLNLYKLSDKVERIPKAVNEILYFYPPKK</sequence>
<feature type="chain" id="PRO_5018671400" evidence="1">
    <location>
        <begin position="21"/>
        <end position="182"/>
    </location>
</feature>
<evidence type="ECO:0000313" key="4">
    <source>
        <dbReference type="Proteomes" id="UP000287701"/>
    </source>
</evidence>
<protein>
    <submittedName>
        <fullName evidence="3">DUF4136 domain-containing protein</fullName>
    </submittedName>
</protein>
<proteinExistence type="predicted"/>
<dbReference type="RefSeq" id="WP_128500691.1">
    <property type="nucleotide sequence ID" value="NZ_CP035107.1"/>
</dbReference>
<evidence type="ECO:0000256" key="1">
    <source>
        <dbReference type="SAM" id="SignalP"/>
    </source>
</evidence>
<organism evidence="3 4">
    <name type="scientific">Ornithobacterium rhinotracheale</name>
    <dbReference type="NCBI Taxonomy" id="28251"/>
    <lineage>
        <taxon>Bacteria</taxon>
        <taxon>Pseudomonadati</taxon>
        <taxon>Bacteroidota</taxon>
        <taxon>Flavobacteriia</taxon>
        <taxon>Flavobacteriales</taxon>
        <taxon>Weeksellaceae</taxon>
        <taxon>Ornithobacterium</taxon>
    </lineage>
</organism>
<dbReference type="InterPro" id="IPR025411">
    <property type="entry name" value="DUF4136"/>
</dbReference>
<feature type="signal peptide" evidence="1">
    <location>
        <begin position="1"/>
        <end position="20"/>
    </location>
</feature>
<evidence type="ECO:0000259" key="2">
    <source>
        <dbReference type="Pfam" id="PF13590"/>
    </source>
</evidence>
<feature type="domain" description="DUF4136" evidence="2">
    <location>
        <begin position="24"/>
        <end position="180"/>
    </location>
</feature>
<dbReference type="Proteomes" id="UP000287701">
    <property type="component" value="Chromosome"/>
</dbReference>
<dbReference type="Pfam" id="PF13590">
    <property type="entry name" value="DUF4136"/>
    <property type="match status" value="1"/>
</dbReference>
<reference evidence="3 4" key="1">
    <citation type="submission" date="2019-01" db="EMBL/GenBank/DDBJ databases">
        <title>Whole Genome of Ornithobacterium rhinotracheale FARPER-174b.</title>
        <authorList>
            <person name="Tataje-Lavanda L.A."/>
            <person name="Montalvan A."/>
            <person name="Montesinos R."/>
            <person name="Zimic M."/>
            <person name="Fernandez-Sanchez M."/>
            <person name="Fernandez-Diaz M."/>
        </authorList>
    </citation>
    <scope>NUCLEOTIDE SEQUENCE [LARGE SCALE GENOMIC DNA]</scope>
    <source>
        <strain evidence="3 4">FARPER-174b</strain>
    </source>
</reference>
<dbReference type="OrthoDB" id="5432251at2"/>
<accession>A0A3R5UUP7</accession>
<keyword evidence="1" id="KW-0732">Signal</keyword>
<dbReference type="AlphaFoldDB" id="A0A3R5UUP7"/>
<dbReference type="EMBL" id="CP035107">
    <property type="protein sequence ID" value="QAR30185.1"/>
    <property type="molecule type" value="Genomic_DNA"/>
</dbReference>
<gene>
    <name evidence="3" type="ORF">EQP59_01835</name>
</gene>
<dbReference type="PROSITE" id="PS51257">
    <property type="entry name" value="PROKAR_LIPOPROTEIN"/>
    <property type="match status" value="1"/>
</dbReference>
<name>A0A3R5UUP7_ORNRH</name>
<dbReference type="Gene3D" id="3.30.160.670">
    <property type="match status" value="1"/>
</dbReference>
<evidence type="ECO:0000313" key="3">
    <source>
        <dbReference type="EMBL" id="QAR30185.1"/>
    </source>
</evidence>